<dbReference type="AlphaFoldDB" id="A0A175RAY9"/>
<reference evidence="3 4" key="1">
    <citation type="journal article" date="2016" name="Front. Microbiol.">
        <title>Genomic Resource of Rice Seed Associated Bacteria.</title>
        <authorList>
            <person name="Midha S."/>
            <person name="Bansal K."/>
            <person name="Sharma S."/>
            <person name="Kumar N."/>
            <person name="Patil P.P."/>
            <person name="Chaudhry V."/>
            <person name="Patil P.B."/>
        </authorList>
    </citation>
    <scope>NUCLEOTIDE SEQUENCE [LARGE SCALE GENOMIC DNA]</scope>
    <source>
        <strain evidence="3 4">NS226</strain>
    </source>
</reference>
<evidence type="ECO:0000256" key="2">
    <source>
        <dbReference type="HAMAP-Rule" id="MF_00795"/>
    </source>
</evidence>
<dbReference type="InterPro" id="IPR036822">
    <property type="entry name" value="CutC-like_dom_sf"/>
</dbReference>
<dbReference type="InterPro" id="IPR005627">
    <property type="entry name" value="CutC-like"/>
</dbReference>
<dbReference type="PANTHER" id="PTHR12598">
    <property type="entry name" value="COPPER HOMEOSTASIS PROTEIN CUTC"/>
    <property type="match status" value="1"/>
</dbReference>
<comment type="caution">
    <text evidence="2">Once thought to be involved in copper homeostasis, experiments in E.coli have shown this is not the case.</text>
</comment>
<comment type="similarity">
    <text evidence="1 2">Belongs to the CutC family.</text>
</comment>
<dbReference type="Gene3D" id="3.20.20.380">
    <property type="entry name" value="Copper homeostasis (CutC) domain"/>
    <property type="match status" value="1"/>
</dbReference>
<evidence type="ECO:0000313" key="4">
    <source>
        <dbReference type="Proteomes" id="UP000078272"/>
    </source>
</evidence>
<sequence length="237" mass="25140">MPRLLEVCVDDPDGLAAALRGGADRIELCSALALGGLTPSAGFMRLAATAPVPVYAMIRPRAGDFVFSPDEADSMLRDIEVAREAGLSGVVLGVSREDARLDIELLERLLAAAHGLGATLHRAFDLVPDLSDALEDAIALGFQRILTSGGARRAVDGAEFLAELFDRARGRIAIMPGSGVTSATLPTLMERLPIREVHSSCSSPRPIRSHQAKHLGFAGQGERRTDESVVRALKALL</sequence>
<dbReference type="PANTHER" id="PTHR12598:SF0">
    <property type="entry name" value="COPPER HOMEOSTASIS PROTEIN CUTC HOMOLOG"/>
    <property type="match status" value="1"/>
</dbReference>
<dbReference type="SUPFAM" id="SSF110395">
    <property type="entry name" value="CutC-like"/>
    <property type="match status" value="1"/>
</dbReference>
<dbReference type="RefSeq" id="WP_058634898.1">
    <property type="nucleotide sequence ID" value="NZ_LDPZ01000020.1"/>
</dbReference>
<dbReference type="OrthoDB" id="9815677at2"/>
<dbReference type="EMBL" id="LDPZ01000020">
    <property type="protein sequence ID" value="KTQ95767.1"/>
    <property type="molecule type" value="Genomic_DNA"/>
</dbReference>
<proteinExistence type="inferred from homology"/>
<accession>A0A175RAY9</accession>
<keyword evidence="2" id="KW-0963">Cytoplasm</keyword>
<organism evidence="3 4">
    <name type="scientific">Aureimonas ureilytica</name>
    <dbReference type="NCBI Taxonomy" id="401562"/>
    <lineage>
        <taxon>Bacteria</taxon>
        <taxon>Pseudomonadati</taxon>
        <taxon>Pseudomonadota</taxon>
        <taxon>Alphaproteobacteria</taxon>
        <taxon>Hyphomicrobiales</taxon>
        <taxon>Aurantimonadaceae</taxon>
        <taxon>Aureimonas</taxon>
    </lineage>
</organism>
<protein>
    <recommendedName>
        <fullName evidence="2">PF03932 family protein CutC</fullName>
    </recommendedName>
</protein>
<evidence type="ECO:0000313" key="3">
    <source>
        <dbReference type="EMBL" id="KTQ95767.1"/>
    </source>
</evidence>
<gene>
    <name evidence="2" type="primary">cutC</name>
    <name evidence="3" type="ORF">NS226_10170</name>
</gene>
<dbReference type="HAMAP" id="MF_00795">
    <property type="entry name" value="CutC"/>
    <property type="match status" value="1"/>
</dbReference>
<comment type="subcellular location">
    <subcellularLocation>
        <location evidence="2">Cytoplasm</location>
    </subcellularLocation>
</comment>
<dbReference type="Pfam" id="PF03932">
    <property type="entry name" value="CutC"/>
    <property type="match status" value="1"/>
</dbReference>
<dbReference type="GO" id="GO:0005737">
    <property type="term" value="C:cytoplasm"/>
    <property type="evidence" value="ECO:0007669"/>
    <property type="project" value="UniProtKB-SubCell"/>
</dbReference>
<dbReference type="PATRIC" id="fig|401562.3.peg.1508"/>
<comment type="caution">
    <text evidence="3">The sequence shown here is derived from an EMBL/GenBank/DDBJ whole genome shotgun (WGS) entry which is preliminary data.</text>
</comment>
<dbReference type="Proteomes" id="UP000078272">
    <property type="component" value="Unassembled WGS sequence"/>
</dbReference>
<dbReference type="GO" id="GO:0005507">
    <property type="term" value="F:copper ion binding"/>
    <property type="evidence" value="ECO:0007669"/>
    <property type="project" value="TreeGrafter"/>
</dbReference>
<name>A0A175RAY9_9HYPH</name>
<evidence type="ECO:0000256" key="1">
    <source>
        <dbReference type="ARBA" id="ARBA00007768"/>
    </source>
</evidence>